<comment type="caution">
    <text evidence="7">The sequence shown here is derived from an EMBL/GenBank/DDBJ whole genome shotgun (WGS) entry which is preliminary data.</text>
</comment>
<reference evidence="7 8" key="1">
    <citation type="submission" date="2019-11" db="EMBL/GenBank/DDBJ databases">
        <title>Pseudodesulfovibrio alkaliphilus, sp. nov., an alkaliphilic sulfate-reducing bacteria from mud volcano of Taman peninsula, Russia.</title>
        <authorList>
            <person name="Frolova A."/>
            <person name="Merkel A.Y."/>
            <person name="Slobodkin A.I."/>
        </authorList>
    </citation>
    <scope>NUCLEOTIDE SEQUENCE [LARGE SCALE GENOMIC DNA]</scope>
    <source>
        <strain evidence="7 8">F-1</strain>
    </source>
</reference>
<keyword evidence="3 6" id="KW-0812">Transmembrane</keyword>
<protein>
    <recommendedName>
        <fullName evidence="6">Phosphate transporter</fullName>
    </recommendedName>
</protein>
<dbReference type="RefSeq" id="WP_155932233.1">
    <property type="nucleotide sequence ID" value="NZ_WODC01000001.1"/>
</dbReference>
<dbReference type="PANTHER" id="PTHR11101">
    <property type="entry name" value="PHOSPHATE TRANSPORTER"/>
    <property type="match status" value="1"/>
</dbReference>
<evidence type="ECO:0000256" key="6">
    <source>
        <dbReference type="RuleBase" id="RU363058"/>
    </source>
</evidence>
<proteinExistence type="inferred from homology"/>
<evidence type="ECO:0000256" key="4">
    <source>
        <dbReference type="ARBA" id="ARBA00022989"/>
    </source>
</evidence>
<sequence length="412" mass="43719">MDIYDLFFYLSLGAGFLMAFNLGANDVANSMASAVGARAITVRQAVFIASILNFVGAVFMGSHVTATVSKGIINASAISDPKLMMIGMFAALLAAATWMLIATLTSLPVSSTHSIVGAIMGFGLVVGGPDVVNWLKIGGIVLSWIISPFFAATIAFCVFSHIRKYILYKKQFIRQAKRWAPIWAAFTVSLIALSFLYKTPAGKSLELHWLTALTLAAALSMVTWFLGRLAVGRMVMDEEEGAEGVELVFRRMQVGTSCYVALAQGANDVANAIGPVAVIYLIAKEHALFAQAEIPTSMLVLGGFGIAFGISILGHKVMATVGQKITTLTNTRGFAVDFGAASTVLVASNLGLPVSTTHAAVGGVVGVGLARGFKAVDFRVLLRIVAYWVATVPIAALTSIIFFVLLKWLCYS</sequence>
<dbReference type="PANTHER" id="PTHR11101:SF80">
    <property type="entry name" value="PHOSPHATE TRANSPORTER"/>
    <property type="match status" value="1"/>
</dbReference>
<comment type="subcellular location">
    <subcellularLocation>
        <location evidence="1 6">Membrane</location>
        <topology evidence="1 6">Multi-pass membrane protein</topology>
    </subcellularLocation>
</comment>
<dbReference type="EMBL" id="WODC01000001">
    <property type="protein sequence ID" value="MUM76638.1"/>
    <property type="molecule type" value="Genomic_DNA"/>
</dbReference>
<dbReference type="Pfam" id="PF01384">
    <property type="entry name" value="PHO4"/>
    <property type="match status" value="1"/>
</dbReference>
<evidence type="ECO:0000313" key="7">
    <source>
        <dbReference type="EMBL" id="MUM76638.1"/>
    </source>
</evidence>
<evidence type="ECO:0000313" key="8">
    <source>
        <dbReference type="Proteomes" id="UP000461162"/>
    </source>
</evidence>
<keyword evidence="8" id="KW-1185">Reference proteome</keyword>
<feature type="transmembrane region" description="Helical" evidence="6">
    <location>
        <begin position="209"/>
        <end position="227"/>
    </location>
</feature>
<comment type="similarity">
    <text evidence="6">Belongs to the inorganic phosphate transporter (PiT) (TC 2.A.20) family.</text>
</comment>
<dbReference type="GO" id="GO:0016020">
    <property type="term" value="C:membrane"/>
    <property type="evidence" value="ECO:0007669"/>
    <property type="project" value="UniProtKB-SubCell"/>
</dbReference>
<evidence type="ECO:0000256" key="1">
    <source>
        <dbReference type="ARBA" id="ARBA00004141"/>
    </source>
</evidence>
<feature type="transmembrane region" description="Helical" evidence="6">
    <location>
        <begin position="294"/>
        <end position="313"/>
    </location>
</feature>
<feature type="transmembrane region" description="Helical" evidence="6">
    <location>
        <begin position="6"/>
        <end position="24"/>
    </location>
</feature>
<organism evidence="7 8">
    <name type="scientific">Pseudodesulfovibrio alkaliphilus</name>
    <dbReference type="NCBI Taxonomy" id="2661613"/>
    <lineage>
        <taxon>Bacteria</taxon>
        <taxon>Pseudomonadati</taxon>
        <taxon>Thermodesulfobacteriota</taxon>
        <taxon>Desulfovibrionia</taxon>
        <taxon>Desulfovibrionales</taxon>
        <taxon>Desulfovibrionaceae</taxon>
    </lineage>
</organism>
<accession>A0A7K1KKN7</accession>
<feature type="transmembrane region" description="Helical" evidence="6">
    <location>
        <begin position="259"/>
        <end position="282"/>
    </location>
</feature>
<feature type="transmembrane region" description="Helical" evidence="6">
    <location>
        <begin position="385"/>
        <end position="406"/>
    </location>
</feature>
<feature type="transmembrane region" description="Helical" evidence="6">
    <location>
        <begin position="45"/>
        <end position="64"/>
    </location>
</feature>
<evidence type="ECO:0000256" key="2">
    <source>
        <dbReference type="ARBA" id="ARBA00022448"/>
    </source>
</evidence>
<gene>
    <name evidence="7" type="ORF">GKC30_03205</name>
</gene>
<feature type="transmembrane region" description="Helical" evidence="6">
    <location>
        <begin position="179"/>
        <end position="197"/>
    </location>
</feature>
<evidence type="ECO:0000256" key="3">
    <source>
        <dbReference type="ARBA" id="ARBA00022692"/>
    </source>
</evidence>
<evidence type="ECO:0000256" key="5">
    <source>
        <dbReference type="ARBA" id="ARBA00023136"/>
    </source>
</evidence>
<keyword evidence="5 6" id="KW-0472">Membrane</keyword>
<dbReference type="AlphaFoldDB" id="A0A7K1KKN7"/>
<feature type="transmembrane region" description="Helical" evidence="6">
    <location>
        <begin position="84"/>
        <end position="103"/>
    </location>
</feature>
<feature type="transmembrane region" description="Helical" evidence="6">
    <location>
        <begin position="141"/>
        <end position="159"/>
    </location>
</feature>
<keyword evidence="4 6" id="KW-1133">Transmembrane helix</keyword>
<keyword evidence="2 6" id="KW-0813">Transport</keyword>
<keyword evidence="6" id="KW-0592">Phosphate transport</keyword>
<dbReference type="GO" id="GO:0005315">
    <property type="term" value="F:phosphate transmembrane transporter activity"/>
    <property type="evidence" value="ECO:0007669"/>
    <property type="project" value="InterPro"/>
</dbReference>
<name>A0A7K1KKN7_9BACT</name>
<dbReference type="InterPro" id="IPR001204">
    <property type="entry name" value="Phos_transporter"/>
</dbReference>
<dbReference type="GO" id="GO:0035435">
    <property type="term" value="P:phosphate ion transmembrane transport"/>
    <property type="evidence" value="ECO:0007669"/>
    <property type="project" value="TreeGrafter"/>
</dbReference>
<feature type="transmembrane region" description="Helical" evidence="6">
    <location>
        <begin position="334"/>
        <end position="351"/>
    </location>
</feature>
<feature type="transmembrane region" description="Helical" evidence="6">
    <location>
        <begin position="115"/>
        <end position="135"/>
    </location>
</feature>
<dbReference type="Proteomes" id="UP000461162">
    <property type="component" value="Unassembled WGS sequence"/>
</dbReference>